<proteinExistence type="inferred from homology"/>
<evidence type="ECO:0000259" key="6">
    <source>
        <dbReference type="Pfam" id="PF05199"/>
    </source>
</evidence>
<dbReference type="GO" id="GO:0016614">
    <property type="term" value="F:oxidoreductase activity, acting on CH-OH group of donors"/>
    <property type="evidence" value="ECO:0007669"/>
    <property type="project" value="InterPro"/>
</dbReference>
<dbReference type="InParanoid" id="A0A218Z0C2"/>
<keyword evidence="3" id="KW-0285">Flavoprotein</keyword>
<dbReference type="EMBL" id="MZNU01000281">
    <property type="protein sequence ID" value="OWP01192.1"/>
    <property type="molecule type" value="Genomic_DNA"/>
</dbReference>
<feature type="domain" description="Glucose-methanol-choline oxidoreductase C-terminal" evidence="6">
    <location>
        <begin position="100"/>
        <end position="214"/>
    </location>
</feature>
<gene>
    <name evidence="7" type="ORF">B2J93_5472</name>
</gene>
<dbReference type="InterPro" id="IPR012132">
    <property type="entry name" value="GMC_OxRdtase"/>
</dbReference>
<dbReference type="SUPFAM" id="SSF54373">
    <property type="entry name" value="FAD-linked reductases, C-terminal domain"/>
    <property type="match status" value="1"/>
</dbReference>
<name>A0A218Z0C2_9HELO</name>
<sequence>MSNTRVTKINFNKIRWGYTATGVTLTDMTIIIAQKEVIISAGSYQSPSLLEVWGVYTYQTWQQAGEDNDKFIALAKAAIGNSTALSRGKMLESLSDKTVPQPESNERDIQAIIAAIKKCRQIALTPPLSEVWVSEYEPGLETVNTDAEWREFALRTTLSIYRLVGTCAMLPRKKGGVVHSTLRVYGKSNLKGVDASIFPVLVSAHIQTANYGIAEMAADITFSEAETPNQV</sequence>
<keyword evidence="4" id="KW-0274">FAD</keyword>
<evidence type="ECO:0000256" key="1">
    <source>
        <dbReference type="ARBA" id="ARBA00001974"/>
    </source>
</evidence>
<dbReference type="OrthoDB" id="269227at2759"/>
<keyword evidence="8" id="KW-1185">Reference proteome</keyword>
<dbReference type="Pfam" id="PF05199">
    <property type="entry name" value="GMC_oxred_C"/>
    <property type="match status" value="1"/>
</dbReference>
<dbReference type="SUPFAM" id="SSF51905">
    <property type="entry name" value="FAD/NAD(P)-binding domain"/>
    <property type="match status" value="1"/>
</dbReference>
<reference evidence="7 8" key="1">
    <citation type="submission" date="2017-04" db="EMBL/GenBank/DDBJ databases">
        <title>Draft genome sequence of Marssonina coronaria NL1: causal agent of apple blotch.</title>
        <authorList>
            <person name="Cheng Q."/>
        </authorList>
    </citation>
    <scope>NUCLEOTIDE SEQUENCE [LARGE SCALE GENOMIC DNA]</scope>
    <source>
        <strain evidence="7 8">NL1</strain>
    </source>
</reference>
<dbReference type="InterPro" id="IPR007867">
    <property type="entry name" value="GMC_OxRtase_C"/>
</dbReference>
<dbReference type="GO" id="GO:0050660">
    <property type="term" value="F:flavin adenine dinucleotide binding"/>
    <property type="evidence" value="ECO:0007669"/>
    <property type="project" value="InterPro"/>
</dbReference>
<protein>
    <submittedName>
        <fullName evidence="7">Choline dehydrogenase</fullName>
    </submittedName>
</protein>
<dbReference type="AlphaFoldDB" id="A0A218Z0C2"/>
<dbReference type="STRING" id="503106.A0A218Z0C2"/>
<evidence type="ECO:0000256" key="2">
    <source>
        <dbReference type="ARBA" id="ARBA00010790"/>
    </source>
</evidence>
<comment type="similarity">
    <text evidence="2">Belongs to the GMC oxidoreductase family.</text>
</comment>
<dbReference type="Proteomes" id="UP000242519">
    <property type="component" value="Unassembled WGS sequence"/>
</dbReference>
<keyword evidence="5" id="KW-0560">Oxidoreductase</keyword>
<dbReference type="PANTHER" id="PTHR11552">
    <property type="entry name" value="GLUCOSE-METHANOL-CHOLINE GMC OXIDOREDUCTASE"/>
    <property type="match status" value="1"/>
</dbReference>
<comment type="cofactor">
    <cofactor evidence="1">
        <name>FAD</name>
        <dbReference type="ChEBI" id="CHEBI:57692"/>
    </cofactor>
</comment>
<evidence type="ECO:0000313" key="7">
    <source>
        <dbReference type="EMBL" id="OWP01192.1"/>
    </source>
</evidence>
<dbReference type="PANTHER" id="PTHR11552:SF201">
    <property type="entry name" value="GLUCOSE-METHANOL-CHOLINE OXIDOREDUCTASE N-TERMINAL DOMAIN-CONTAINING PROTEIN"/>
    <property type="match status" value="1"/>
</dbReference>
<dbReference type="Gene3D" id="3.30.560.10">
    <property type="entry name" value="Glucose Oxidase, domain 3"/>
    <property type="match status" value="1"/>
</dbReference>
<organism evidence="7 8">
    <name type="scientific">Diplocarpon coronariae</name>
    <dbReference type="NCBI Taxonomy" id="2795749"/>
    <lineage>
        <taxon>Eukaryota</taxon>
        <taxon>Fungi</taxon>
        <taxon>Dikarya</taxon>
        <taxon>Ascomycota</taxon>
        <taxon>Pezizomycotina</taxon>
        <taxon>Leotiomycetes</taxon>
        <taxon>Helotiales</taxon>
        <taxon>Drepanopezizaceae</taxon>
        <taxon>Diplocarpon</taxon>
    </lineage>
</organism>
<dbReference type="Gene3D" id="3.50.50.60">
    <property type="entry name" value="FAD/NAD(P)-binding domain"/>
    <property type="match status" value="2"/>
</dbReference>
<accession>A0A218Z0C2</accession>
<evidence type="ECO:0000256" key="3">
    <source>
        <dbReference type="ARBA" id="ARBA00022630"/>
    </source>
</evidence>
<comment type="caution">
    <text evidence="7">The sequence shown here is derived from an EMBL/GenBank/DDBJ whole genome shotgun (WGS) entry which is preliminary data.</text>
</comment>
<evidence type="ECO:0000256" key="4">
    <source>
        <dbReference type="ARBA" id="ARBA00022827"/>
    </source>
</evidence>
<dbReference type="InterPro" id="IPR036188">
    <property type="entry name" value="FAD/NAD-bd_sf"/>
</dbReference>
<evidence type="ECO:0000256" key="5">
    <source>
        <dbReference type="ARBA" id="ARBA00023002"/>
    </source>
</evidence>
<evidence type="ECO:0000313" key="8">
    <source>
        <dbReference type="Proteomes" id="UP000242519"/>
    </source>
</evidence>